<name>A0AC35UFE5_9BILA</name>
<organism evidence="1 2">
    <name type="scientific">Rhabditophanes sp. KR3021</name>
    <dbReference type="NCBI Taxonomy" id="114890"/>
    <lineage>
        <taxon>Eukaryota</taxon>
        <taxon>Metazoa</taxon>
        <taxon>Ecdysozoa</taxon>
        <taxon>Nematoda</taxon>
        <taxon>Chromadorea</taxon>
        <taxon>Rhabditida</taxon>
        <taxon>Tylenchina</taxon>
        <taxon>Panagrolaimomorpha</taxon>
        <taxon>Strongyloidoidea</taxon>
        <taxon>Alloionematidae</taxon>
        <taxon>Rhabditophanes</taxon>
    </lineage>
</organism>
<dbReference type="WBParaSite" id="RSKR_0001078500.1">
    <property type="protein sequence ID" value="RSKR_0001078500.1"/>
    <property type="gene ID" value="RSKR_0001078500"/>
</dbReference>
<evidence type="ECO:0000313" key="2">
    <source>
        <dbReference type="WBParaSite" id="RSKR_0001078500.1"/>
    </source>
</evidence>
<sequence length="209" mass="22631">MQSKNILLVLALTGTLLAFPQDRHEGGGGKEMGGFKNGKEGGFSFFLQNATQTTKTQFEEIQRNHTLSRNAKTAATDALIANDAGEGVQSGYATFKTEMTAKWTALKTTIDANITASDLTTAQKTLIQNFETIYTNGDLTPEAIKTQAEALKTSADPTDLKAVEEFFKSLKRDFGGKFGGAEEHHGGMNGNGEGRENERRHEHSTTQAP</sequence>
<dbReference type="Proteomes" id="UP000095286">
    <property type="component" value="Unplaced"/>
</dbReference>
<proteinExistence type="predicted"/>
<reference evidence="2" key="1">
    <citation type="submission" date="2016-11" db="UniProtKB">
        <authorList>
            <consortium name="WormBaseParasite"/>
        </authorList>
    </citation>
    <scope>IDENTIFICATION</scope>
    <source>
        <strain evidence="2">KR3021</strain>
    </source>
</reference>
<evidence type="ECO:0000313" key="1">
    <source>
        <dbReference type="Proteomes" id="UP000095286"/>
    </source>
</evidence>
<accession>A0AC35UFE5</accession>
<protein>
    <submittedName>
        <fullName evidence="2">DUF148 domain-containing protein</fullName>
    </submittedName>
</protein>